<dbReference type="SUPFAM" id="SSF47384">
    <property type="entry name" value="Homodimeric domain of signal transducing histidine kinase"/>
    <property type="match status" value="1"/>
</dbReference>
<feature type="compositionally biased region" description="Polar residues" evidence="10">
    <location>
        <begin position="700"/>
        <end position="722"/>
    </location>
</feature>
<dbReference type="Gene3D" id="1.20.120.160">
    <property type="entry name" value="HPT domain"/>
    <property type="match status" value="1"/>
</dbReference>
<dbReference type="PROSITE" id="PS50110">
    <property type="entry name" value="RESPONSE_REGULATORY"/>
    <property type="match status" value="1"/>
</dbReference>
<name>A0A3B0Z1V4_9ZZZZ</name>
<dbReference type="SUPFAM" id="SSF52172">
    <property type="entry name" value="CheY-like"/>
    <property type="match status" value="1"/>
</dbReference>
<dbReference type="InterPro" id="IPR036097">
    <property type="entry name" value="HisK_dim/P_sf"/>
</dbReference>
<proteinExistence type="predicted"/>
<sequence>MREKILDGSHYKGPGIVARLVIVVLCLYTLIFGAYTYWQVNHWIDQYQVQQIRSSERILAELAAQIRVNPEADNEHYVSLFRRYTIRDQFIRQITFRHRNGQVYSNLGQASYTQVPQMVEQWLKVKEDKINSVVKKDDAILGHLSIQLDTAFTRSQVWDQWVKMAMIVTSIAMFLVFVLLRFLHANVRVLRSLVSFGDNVVAGNYKARVVESGSAEARAASQTINQLATLIENMSFSMLENKKSLMSEIKRVEEDNLEAGKLRESAEFANLSKSEYLSNVSEEFRTPLTSIMSLSEMMMKPEYQSQQRHFSEMIHASAIHLFNYINNVLDIAQLESEEIVVKKEIFDFRGIFREVNEMAIPYAAQQGKTFNMMLDNDIPYYVVSDAPRIKQLMLSTICDVIANGEHPTVFMKCHILQSNVLSLAVQFDVYSNKSKSKATKDIDWAKITEAQADNRVCELYGKAGVGEPVARKVVVALKGKLEEKSYEQQAHSFKFALQLERPSEASVMEHEKQILLAKDQAASHRTLRVLLAESHLINRYVYELVFFHRGHVTVKIDNGNDALKELKAGEFDFAVLDQQMPGLAAHELAQQWREHEQATNAKKILPILIVTSDAKENTIRECQRYADLVEVKPVSPYTLVNEVENFIDKPNHTFEAIEEPTTEVQQSTAVHEEKSAQQSATPSQEQINIIQKSTPREQEAITSSQNLSAEKTDVKQNNNNGKLNTITESSLSLDDLLDLPTLNALCSGEGEAKIDERLSKFYSLFETEMLNLETALYTGDSRAYKLVSDRLKGDTQRVGAKALQDQLAQLLNMDSNFVIGNSQNVIEAITQVYTDTQLAYKRHLQQNR</sequence>
<evidence type="ECO:0000256" key="7">
    <source>
        <dbReference type="ARBA" id="ARBA00022989"/>
    </source>
</evidence>
<dbReference type="CDD" id="cd00082">
    <property type="entry name" value="HisKA"/>
    <property type="match status" value="1"/>
</dbReference>
<keyword evidence="9 11" id="KW-0472">Membrane</keyword>
<evidence type="ECO:0000259" key="12">
    <source>
        <dbReference type="PROSITE" id="PS50109"/>
    </source>
</evidence>
<dbReference type="CDD" id="cd17546">
    <property type="entry name" value="REC_hyHK_CKI1_RcsC-like"/>
    <property type="match status" value="1"/>
</dbReference>
<evidence type="ECO:0000256" key="11">
    <source>
        <dbReference type="SAM" id="Phobius"/>
    </source>
</evidence>
<dbReference type="EMBL" id="UOFL01000061">
    <property type="protein sequence ID" value="VAW74676.1"/>
    <property type="molecule type" value="Genomic_DNA"/>
</dbReference>
<protein>
    <recommendedName>
        <fullName evidence="15">Histidine kinase</fullName>
    </recommendedName>
</protein>
<evidence type="ECO:0000256" key="6">
    <source>
        <dbReference type="ARBA" id="ARBA00022840"/>
    </source>
</evidence>
<keyword evidence="7 11" id="KW-1133">Transmembrane helix</keyword>
<dbReference type="GO" id="GO:0005524">
    <property type="term" value="F:ATP binding"/>
    <property type="evidence" value="ECO:0007669"/>
    <property type="project" value="UniProtKB-KW"/>
</dbReference>
<dbReference type="InterPro" id="IPR005467">
    <property type="entry name" value="His_kinase_dom"/>
</dbReference>
<dbReference type="InterPro" id="IPR036641">
    <property type="entry name" value="HPT_dom_sf"/>
</dbReference>
<keyword evidence="5" id="KW-0547">Nucleotide-binding</keyword>
<dbReference type="SUPFAM" id="SSF47226">
    <property type="entry name" value="Histidine-containing phosphotransfer domain, HPT domain"/>
    <property type="match status" value="1"/>
</dbReference>
<dbReference type="PANTHER" id="PTHR45339:SF1">
    <property type="entry name" value="HYBRID SIGNAL TRANSDUCTION HISTIDINE KINASE J"/>
    <property type="match status" value="1"/>
</dbReference>
<dbReference type="Gene3D" id="3.40.50.2300">
    <property type="match status" value="1"/>
</dbReference>
<accession>A0A3B0Z1V4</accession>
<feature type="domain" description="Response regulatory" evidence="13">
    <location>
        <begin position="528"/>
        <end position="647"/>
    </location>
</feature>
<dbReference type="PROSITE" id="PS50109">
    <property type="entry name" value="HIS_KIN"/>
    <property type="match status" value="1"/>
</dbReference>
<evidence type="ECO:0008006" key="15">
    <source>
        <dbReference type="Google" id="ProtNLM"/>
    </source>
</evidence>
<dbReference type="InterPro" id="IPR011006">
    <property type="entry name" value="CheY-like_superfamily"/>
</dbReference>
<evidence type="ECO:0000256" key="3">
    <source>
        <dbReference type="ARBA" id="ARBA00022553"/>
    </source>
</evidence>
<dbReference type="Pfam" id="PF00072">
    <property type="entry name" value="Response_reg"/>
    <property type="match status" value="1"/>
</dbReference>
<evidence type="ECO:0000256" key="8">
    <source>
        <dbReference type="ARBA" id="ARBA00023012"/>
    </source>
</evidence>
<dbReference type="SMART" id="SM00388">
    <property type="entry name" value="HisKA"/>
    <property type="match status" value="1"/>
</dbReference>
<feature type="transmembrane region" description="Helical" evidence="11">
    <location>
        <begin position="16"/>
        <end position="38"/>
    </location>
</feature>
<dbReference type="Pfam" id="PF00512">
    <property type="entry name" value="HisKA"/>
    <property type="match status" value="1"/>
</dbReference>
<dbReference type="Gene3D" id="1.10.287.130">
    <property type="match status" value="1"/>
</dbReference>
<feature type="domain" description="Histidine kinase" evidence="12">
    <location>
        <begin position="279"/>
        <end position="501"/>
    </location>
</feature>
<dbReference type="InterPro" id="IPR003661">
    <property type="entry name" value="HisK_dim/P_dom"/>
</dbReference>
<dbReference type="SMART" id="SM00448">
    <property type="entry name" value="REC"/>
    <property type="match status" value="1"/>
</dbReference>
<keyword evidence="3" id="KW-0597">Phosphoprotein</keyword>
<feature type="transmembrane region" description="Helical" evidence="11">
    <location>
        <begin position="164"/>
        <end position="183"/>
    </location>
</feature>
<evidence type="ECO:0000256" key="4">
    <source>
        <dbReference type="ARBA" id="ARBA00022692"/>
    </source>
</evidence>
<evidence type="ECO:0000256" key="5">
    <source>
        <dbReference type="ARBA" id="ARBA00022741"/>
    </source>
</evidence>
<gene>
    <name evidence="14" type="ORF">MNBD_GAMMA12-3120</name>
</gene>
<comment type="subcellular location">
    <subcellularLocation>
        <location evidence="1">Cell membrane</location>
        <topology evidence="1">Multi-pass membrane protein</topology>
    </subcellularLocation>
</comment>
<dbReference type="AlphaFoldDB" id="A0A3B0Z1V4"/>
<keyword evidence="6" id="KW-0067">ATP-binding</keyword>
<evidence type="ECO:0000256" key="1">
    <source>
        <dbReference type="ARBA" id="ARBA00004651"/>
    </source>
</evidence>
<evidence type="ECO:0000313" key="14">
    <source>
        <dbReference type="EMBL" id="VAW74676.1"/>
    </source>
</evidence>
<dbReference type="GO" id="GO:0005886">
    <property type="term" value="C:plasma membrane"/>
    <property type="evidence" value="ECO:0007669"/>
    <property type="project" value="UniProtKB-SubCell"/>
</dbReference>
<dbReference type="PANTHER" id="PTHR45339">
    <property type="entry name" value="HYBRID SIGNAL TRANSDUCTION HISTIDINE KINASE J"/>
    <property type="match status" value="1"/>
</dbReference>
<evidence type="ECO:0000256" key="2">
    <source>
        <dbReference type="ARBA" id="ARBA00022475"/>
    </source>
</evidence>
<organism evidence="14">
    <name type="scientific">hydrothermal vent metagenome</name>
    <dbReference type="NCBI Taxonomy" id="652676"/>
    <lineage>
        <taxon>unclassified sequences</taxon>
        <taxon>metagenomes</taxon>
        <taxon>ecological metagenomes</taxon>
    </lineage>
</organism>
<dbReference type="GO" id="GO:0000155">
    <property type="term" value="F:phosphorelay sensor kinase activity"/>
    <property type="evidence" value="ECO:0007669"/>
    <property type="project" value="InterPro"/>
</dbReference>
<reference evidence="14" key="1">
    <citation type="submission" date="2018-06" db="EMBL/GenBank/DDBJ databases">
        <authorList>
            <person name="Zhirakovskaya E."/>
        </authorList>
    </citation>
    <scope>NUCLEOTIDE SEQUENCE</scope>
</reference>
<evidence type="ECO:0000259" key="13">
    <source>
        <dbReference type="PROSITE" id="PS50110"/>
    </source>
</evidence>
<feature type="region of interest" description="Disordered" evidence="10">
    <location>
        <begin position="693"/>
        <end position="722"/>
    </location>
</feature>
<evidence type="ECO:0000256" key="9">
    <source>
        <dbReference type="ARBA" id="ARBA00023136"/>
    </source>
</evidence>
<keyword evidence="2" id="KW-1003">Cell membrane</keyword>
<dbReference type="InterPro" id="IPR001789">
    <property type="entry name" value="Sig_transdc_resp-reg_receiver"/>
</dbReference>
<keyword evidence="8" id="KW-0902">Two-component regulatory system</keyword>
<keyword evidence="4 11" id="KW-0812">Transmembrane</keyword>
<evidence type="ECO:0000256" key="10">
    <source>
        <dbReference type="SAM" id="MobiDB-lite"/>
    </source>
</evidence>